<evidence type="ECO:0000313" key="1">
    <source>
        <dbReference type="EMBL" id="JAD58409.1"/>
    </source>
</evidence>
<organism evidence="1">
    <name type="scientific">Arundo donax</name>
    <name type="common">Giant reed</name>
    <name type="synonym">Donax arundinaceus</name>
    <dbReference type="NCBI Taxonomy" id="35708"/>
    <lineage>
        <taxon>Eukaryota</taxon>
        <taxon>Viridiplantae</taxon>
        <taxon>Streptophyta</taxon>
        <taxon>Embryophyta</taxon>
        <taxon>Tracheophyta</taxon>
        <taxon>Spermatophyta</taxon>
        <taxon>Magnoliopsida</taxon>
        <taxon>Liliopsida</taxon>
        <taxon>Poales</taxon>
        <taxon>Poaceae</taxon>
        <taxon>PACMAD clade</taxon>
        <taxon>Arundinoideae</taxon>
        <taxon>Arundineae</taxon>
        <taxon>Arundo</taxon>
    </lineage>
</organism>
<name>A0A0A9B321_ARUDO</name>
<protein>
    <submittedName>
        <fullName evidence="1">Uncharacterized protein</fullName>
    </submittedName>
</protein>
<proteinExistence type="predicted"/>
<reference evidence="1" key="1">
    <citation type="submission" date="2014-09" db="EMBL/GenBank/DDBJ databases">
        <authorList>
            <person name="Magalhaes I.L.F."/>
            <person name="Oliveira U."/>
            <person name="Santos F.R."/>
            <person name="Vidigal T.H.D.A."/>
            <person name="Brescovit A.D."/>
            <person name="Santos A.J."/>
        </authorList>
    </citation>
    <scope>NUCLEOTIDE SEQUENCE</scope>
    <source>
        <tissue evidence="1">Shoot tissue taken approximately 20 cm above the soil surface</tissue>
    </source>
</reference>
<reference evidence="1" key="2">
    <citation type="journal article" date="2015" name="Data Brief">
        <title>Shoot transcriptome of the giant reed, Arundo donax.</title>
        <authorList>
            <person name="Barrero R.A."/>
            <person name="Guerrero F.D."/>
            <person name="Moolhuijzen P."/>
            <person name="Goolsby J.A."/>
            <person name="Tidwell J."/>
            <person name="Bellgard S.E."/>
            <person name="Bellgard M.I."/>
        </authorList>
    </citation>
    <scope>NUCLEOTIDE SEQUENCE</scope>
    <source>
        <tissue evidence="1">Shoot tissue taken approximately 20 cm above the soil surface</tissue>
    </source>
</reference>
<sequence length="42" mass="4761">MRSYGCSLSPARSPATRLLRASWRLSERFRLYLFASLALAAN</sequence>
<dbReference type="AlphaFoldDB" id="A0A0A9B321"/>
<dbReference type="EMBL" id="GBRH01239486">
    <property type="protein sequence ID" value="JAD58409.1"/>
    <property type="molecule type" value="Transcribed_RNA"/>
</dbReference>
<accession>A0A0A9B321</accession>